<dbReference type="InterPro" id="IPR000835">
    <property type="entry name" value="HTH_MarR-typ"/>
</dbReference>
<protein>
    <submittedName>
        <fullName evidence="2">MarR family transcriptional regulator</fullName>
    </submittedName>
</protein>
<dbReference type="PROSITE" id="PS50995">
    <property type="entry name" value="HTH_MARR_2"/>
    <property type="match status" value="1"/>
</dbReference>
<gene>
    <name evidence="2" type="ORF">HKD39_12630</name>
</gene>
<keyword evidence="3" id="KW-1185">Reference proteome</keyword>
<dbReference type="PANTHER" id="PTHR33164">
    <property type="entry name" value="TRANSCRIPTIONAL REGULATOR, MARR FAMILY"/>
    <property type="match status" value="1"/>
</dbReference>
<dbReference type="GO" id="GO:0006950">
    <property type="term" value="P:response to stress"/>
    <property type="evidence" value="ECO:0007669"/>
    <property type="project" value="TreeGrafter"/>
</dbReference>
<dbReference type="InterPro" id="IPR036388">
    <property type="entry name" value="WH-like_DNA-bd_sf"/>
</dbReference>
<dbReference type="Pfam" id="PF12802">
    <property type="entry name" value="MarR_2"/>
    <property type="match status" value="1"/>
</dbReference>
<organism evidence="2 3">
    <name type="scientific">Nakamurella aerolata</name>
    <dbReference type="NCBI Taxonomy" id="1656892"/>
    <lineage>
        <taxon>Bacteria</taxon>
        <taxon>Bacillati</taxon>
        <taxon>Actinomycetota</taxon>
        <taxon>Actinomycetes</taxon>
        <taxon>Nakamurellales</taxon>
        <taxon>Nakamurellaceae</taxon>
        <taxon>Nakamurella</taxon>
    </lineage>
</organism>
<dbReference type="SUPFAM" id="SSF46785">
    <property type="entry name" value="Winged helix' DNA-binding domain"/>
    <property type="match status" value="1"/>
</dbReference>
<reference evidence="2 3" key="1">
    <citation type="submission" date="2020-05" db="EMBL/GenBank/DDBJ databases">
        <title>Nakamurella sp. DB0629 isolated from air conditioner.</title>
        <authorList>
            <person name="Kim D.H."/>
            <person name="Kim D.-U."/>
        </authorList>
    </citation>
    <scope>NUCLEOTIDE SEQUENCE [LARGE SCALE GENOMIC DNA]</scope>
    <source>
        <strain evidence="2 3">DB0629</strain>
    </source>
</reference>
<name>A0A849A7L5_9ACTN</name>
<proteinExistence type="predicted"/>
<dbReference type="PANTHER" id="PTHR33164:SF104">
    <property type="entry name" value="TRANSCRIPTIONAL REGULATORY PROTEIN"/>
    <property type="match status" value="1"/>
</dbReference>
<evidence type="ECO:0000313" key="2">
    <source>
        <dbReference type="EMBL" id="NNG36539.1"/>
    </source>
</evidence>
<sequence length="177" mass="19701">MPSALDRAGQIEQAWRRERPDLDPSAVGIVTRIWHLAKIFSDERRTLLAAEDIDPASMDLLGALRRSGSPYALTTRELARQTLVTPAAVSQRLTRAEQRGWVTREPGEHRAVLVRLTDSGQRRVDDIVGRIFQREAELLAGISSAQRSVLARELRRLLHSLDDDRAGQPLPGVGSQV</sequence>
<dbReference type="GO" id="GO:0003700">
    <property type="term" value="F:DNA-binding transcription factor activity"/>
    <property type="evidence" value="ECO:0007669"/>
    <property type="project" value="InterPro"/>
</dbReference>
<dbReference type="SMART" id="SM00347">
    <property type="entry name" value="HTH_MARR"/>
    <property type="match status" value="1"/>
</dbReference>
<dbReference type="InterPro" id="IPR036390">
    <property type="entry name" value="WH_DNA-bd_sf"/>
</dbReference>
<dbReference type="RefSeq" id="WP_171200238.1">
    <property type="nucleotide sequence ID" value="NZ_JABEND010000007.1"/>
</dbReference>
<dbReference type="AlphaFoldDB" id="A0A849A7L5"/>
<evidence type="ECO:0000259" key="1">
    <source>
        <dbReference type="PROSITE" id="PS50995"/>
    </source>
</evidence>
<feature type="domain" description="HTH marR-type" evidence="1">
    <location>
        <begin position="26"/>
        <end position="159"/>
    </location>
</feature>
<comment type="caution">
    <text evidence="2">The sequence shown here is derived from an EMBL/GenBank/DDBJ whole genome shotgun (WGS) entry which is preliminary data.</text>
</comment>
<accession>A0A849A7L5</accession>
<dbReference type="Proteomes" id="UP000562984">
    <property type="component" value="Unassembled WGS sequence"/>
</dbReference>
<dbReference type="Gene3D" id="1.10.10.10">
    <property type="entry name" value="Winged helix-like DNA-binding domain superfamily/Winged helix DNA-binding domain"/>
    <property type="match status" value="1"/>
</dbReference>
<evidence type="ECO:0000313" key="3">
    <source>
        <dbReference type="Proteomes" id="UP000562984"/>
    </source>
</evidence>
<dbReference type="InterPro" id="IPR039422">
    <property type="entry name" value="MarR/SlyA-like"/>
</dbReference>
<dbReference type="EMBL" id="JABEND010000007">
    <property type="protein sequence ID" value="NNG36539.1"/>
    <property type="molecule type" value="Genomic_DNA"/>
</dbReference>